<evidence type="ECO:0000256" key="2">
    <source>
        <dbReference type="SAM" id="SignalP"/>
    </source>
</evidence>
<dbReference type="InterPro" id="IPR000421">
    <property type="entry name" value="FA58C"/>
</dbReference>
<dbReference type="EMBL" id="CAWYQH010000046">
    <property type="protein sequence ID" value="CAK8677427.1"/>
    <property type="molecule type" value="Genomic_DNA"/>
</dbReference>
<organism evidence="4 5">
    <name type="scientific">Clavelina lepadiformis</name>
    <name type="common">Light-bulb sea squirt</name>
    <name type="synonym">Ascidia lepadiformis</name>
    <dbReference type="NCBI Taxonomy" id="159417"/>
    <lineage>
        <taxon>Eukaryota</taxon>
        <taxon>Metazoa</taxon>
        <taxon>Chordata</taxon>
        <taxon>Tunicata</taxon>
        <taxon>Ascidiacea</taxon>
        <taxon>Aplousobranchia</taxon>
        <taxon>Clavelinidae</taxon>
        <taxon>Clavelina</taxon>
    </lineage>
</organism>
<dbReference type="Proteomes" id="UP001642483">
    <property type="component" value="Unassembled WGS sequence"/>
</dbReference>
<name>A0ABP0FCJ9_CLALP</name>
<dbReference type="InterPro" id="IPR008979">
    <property type="entry name" value="Galactose-bd-like_sf"/>
</dbReference>
<dbReference type="Pfam" id="PF00754">
    <property type="entry name" value="F5_F8_type_C"/>
    <property type="match status" value="1"/>
</dbReference>
<dbReference type="SUPFAM" id="SSF49785">
    <property type="entry name" value="Galactose-binding domain-like"/>
    <property type="match status" value="1"/>
</dbReference>
<feature type="chain" id="PRO_5045155549" description="F5/8 type C domain-containing protein" evidence="2">
    <location>
        <begin position="23"/>
        <end position="241"/>
    </location>
</feature>
<sequence length="241" mass="26512">MAVFVKISSVFFFLVFVTSVQGQGEQICLNLQREPLERSLSVTHQGPPGRRGPQGAIGPQGTRGNPGPPGQCVCGLTEDEQKRLKLLITLNRVELCPLGIKSGKIRDADMTSSSVYSSTYAAHLGRLDGSGVWLANPSEYHHGAWIQVDMKTPTTLTGVVTQGRGARAQWVTSYEISFGSSPDELEFIQDNNGNDIIFEGNTEQSSHVLNLFPRPITTRYVRLVAREFVARIAMRIEYVTC</sequence>
<feature type="region of interest" description="Disordered" evidence="1">
    <location>
        <begin position="40"/>
        <end position="69"/>
    </location>
</feature>
<gene>
    <name evidence="4" type="ORF">CVLEPA_LOCUS6808</name>
</gene>
<dbReference type="PANTHER" id="PTHR24543">
    <property type="entry name" value="MULTICOPPER OXIDASE-RELATED"/>
    <property type="match status" value="1"/>
</dbReference>
<evidence type="ECO:0000259" key="3">
    <source>
        <dbReference type="PROSITE" id="PS50022"/>
    </source>
</evidence>
<proteinExistence type="predicted"/>
<dbReference type="Gene3D" id="1.20.5.320">
    <property type="entry name" value="6-Phosphogluconate Dehydrogenase, domain 3"/>
    <property type="match status" value="1"/>
</dbReference>
<dbReference type="PROSITE" id="PS50022">
    <property type="entry name" value="FA58C_3"/>
    <property type="match status" value="1"/>
</dbReference>
<evidence type="ECO:0000313" key="5">
    <source>
        <dbReference type="Proteomes" id="UP001642483"/>
    </source>
</evidence>
<dbReference type="SMART" id="SM00231">
    <property type="entry name" value="FA58C"/>
    <property type="match status" value="1"/>
</dbReference>
<evidence type="ECO:0000256" key="1">
    <source>
        <dbReference type="SAM" id="MobiDB-lite"/>
    </source>
</evidence>
<protein>
    <recommendedName>
        <fullName evidence="3">F5/8 type C domain-containing protein</fullName>
    </recommendedName>
</protein>
<comment type="caution">
    <text evidence="4">The sequence shown here is derived from an EMBL/GenBank/DDBJ whole genome shotgun (WGS) entry which is preliminary data.</text>
</comment>
<keyword evidence="5" id="KW-1185">Reference proteome</keyword>
<dbReference type="CDD" id="cd00057">
    <property type="entry name" value="FA58C"/>
    <property type="match status" value="1"/>
</dbReference>
<keyword evidence="2" id="KW-0732">Signal</keyword>
<accession>A0ABP0FCJ9</accession>
<feature type="signal peptide" evidence="2">
    <location>
        <begin position="1"/>
        <end position="22"/>
    </location>
</feature>
<dbReference type="PANTHER" id="PTHR24543:SF325">
    <property type="entry name" value="F5_8 TYPE C DOMAIN-CONTAINING PROTEIN"/>
    <property type="match status" value="1"/>
</dbReference>
<feature type="domain" description="F5/8 type C" evidence="3">
    <location>
        <begin position="93"/>
        <end position="241"/>
    </location>
</feature>
<dbReference type="Gene3D" id="2.60.120.260">
    <property type="entry name" value="Galactose-binding domain-like"/>
    <property type="match status" value="1"/>
</dbReference>
<feature type="compositionally biased region" description="Low complexity" evidence="1">
    <location>
        <begin position="45"/>
        <end position="60"/>
    </location>
</feature>
<evidence type="ECO:0000313" key="4">
    <source>
        <dbReference type="EMBL" id="CAK8677427.1"/>
    </source>
</evidence>
<reference evidence="4 5" key="1">
    <citation type="submission" date="2024-02" db="EMBL/GenBank/DDBJ databases">
        <authorList>
            <person name="Daric V."/>
            <person name="Darras S."/>
        </authorList>
    </citation>
    <scope>NUCLEOTIDE SEQUENCE [LARGE SCALE GENOMIC DNA]</scope>
</reference>